<feature type="region of interest" description="Disordered" evidence="14">
    <location>
        <begin position="457"/>
        <end position="476"/>
    </location>
</feature>
<comment type="subcellular location">
    <subcellularLocation>
        <location evidence="1">Membrane</location>
    </subcellularLocation>
</comment>
<dbReference type="InterPro" id="IPR000436">
    <property type="entry name" value="Sushi_SCR_CCP_dom"/>
</dbReference>
<dbReference type="Ensembl" id="ENSSSCT00070036217.1">
    <property type="protein sequence ID" value="ENSSSCP00070030273.1"/>
    <property type="gene ID" value="ENSSSCG00070018301.1"/>
</dbReference>
<feature type="signal peptide" evidence="15">
    <location>
        <begin position="1"/>
        <end position="38"/>
    </location>
</feature>
<evidence type="ECO:0000256" key="5">
    <source>
        <dbReference type="ARBA" id="ARBA00022729"/>
    </source>
</evidence>
<dbReference type="Gene3D" id="2.10.70.10">
    <property type="entry name" value="Complement Module, domain 1"/>
    <property type="match status" value="3"/>
</dbReference>
<dbReference type="Pfam" id="PF00084">
    <property type="entry name" value="Sushi"/>
    <property type="match status" value="3"/>
</dbReference>
<feature type="compositionally biased region" description="Polar residues" evidence="14">
    <location>
        <begin position="283"/>
        <end position="297"/>
    </location>
</feature>
<dbReference type="SUPFAM" id="SSF57535">
    <property type="entry name" value="Complement control module/SCR domain"/>
    <property type="match status" value="3"/>
</dbReference>
<keyword evidence="5 15" id="KW-0732">Signal</keyword>
<keyword evidence="4 13" id="KW-0768">Sushi</keyword>
<accession>A0A4X1ULY6</accession>
<feature type="compositionally biased region" description="Polar residues" evidence="14">
    <location>
        <begin position="340"/>
        <end position="365"/>
    </location>
</feature>
<dbReference type="PANTHER" id="PTHR45656">
    <property type="entry name" value="PROTEIN CBR-CLEC-78"/>
    <property type="match status" value="1"/>
</dbReference>
<organism evidence="17 18">
    <name type="scientific">Sus scrofa</name>
    <name type="common">Pig</name>
    <dbReference type="NCBI Taxonomy" id="9823"/>
    <lineage>
        <taxon>Eukaryota</taxon>
        <taxon>Metazoa</taxon>
        <taxon>Chordata</taxon>
        <taxon>Craniata</taxon>
        <taxon>Vertebrata</taxon>
        <taxon>Euteleostomi</taxon>
        <taxon>Mammalia</taxon>
        <taxon>Eutheria</taxon>
        <taxon>Laurasiatheria</taxon>
        <taxon>Artiodactyla</taxon>
        <taxon>Suina</taxon>
        <taxon>Suidae</taxon>
        <taxon>Sus</taxon>
    </lineage>
</organism>
<dbReference type="InterPro" id="IPR051277">
    <property type="entry name" value="SEZ6_CSMD_C4BPB_Regulators"/>
</dbReference>
<keyword evidence="3" id="KW-0399">Innate immunity</keyword>
<dbReference type="PANTHER" id="PTHR45656:SF15">
    <property type="entry name" value="SUSHI DOMAIN-CONTAINING PROTEIN"/>
    <property type="match status" value="1"/>
</dbReference>
<evidence type="ECO:0000256" key="13">
    <source>
        <dbReference type="PROSITE-ProRule" id="PRU00302"/>
    </source>
</evidence>
<dbReference type="CDD" id="cd00033">
    <property type="entry name" value="CCP"/>
    <property type="match status" value="3"/>
</dbReference>
<dbReference type="AlphaFoldDB" id="A0A4X1ULY6"/>
<comment type="caution">
    <text evidence="13">Lacks conserved residue(s) required for the propagation of feature annotation.</text>
</comment>
<reference evidence="17" key="2">
    <citation type="submission" date="2025-08" db="UniProtKB">
        <authorList>
            <consortium name="Ensembl"/>
        </authorList>
    </citation>
    <scope>IDENTIFICATION</scope>
</reference>
<dbReference type="SMART" id="SM00032">
    <property type="entry name" value="CCP"/>
    <property type="match status" value="3"/>
</dbReference>
<feature type="compositionally biased region" description="Polar residues" evidence="14">
    <location>
        <begin position="386"/>
        <end position="410"/>
    </location>
</feature>
<dbReference type="GO" id="GO:0005886">
    <property type="term" value="C:plasma membrane"/>
    <property type="evidence" value="ECO:0007669"/>
    <property type="project" value="UniProtKB-ARBA"/>
</dbReference>
<dbReference type="FunFam" id="2.10.70.10:FF:000079">
    <property type="entry name" value="Complement decay-accelerating factor"/>
    <property type="match status" value="1"/>
</dbReference>
<feature type="domain" description="Sushi" evidence="16">
    <location>
        <begin position="164"/>
        <end position="225"/>
    </location>
</feature>
<keyword evidence="10" id="KW-1015">Disulfide bond</keyword>
<feature type="domain" description="Sushi" evidence="16">
    <location>
        <begin position="38"/>
        <end position="97"/>
    </location>
</feature>
<feature type="region of interest" description="Disordered" evidence="14">
    <location>
        <begin position="265"/>
        <end position="410"/>
    </location>
</feature>
<evidence type="ECO:0000256" key="2">
    <source>
        <dbReference type="ARBA" id="ARBA00010908"/>
    </source>
</evidence>
<reference evidence="17 18" key="1">
    <citation type="submission" date="2017-08" db="EMBL/GenBank/DDBJ databases">
        <title>USMARCv1.0.</title>
        <authorList>
            <person name="Hannum G.I."/>
            <person name="Koren S."/>
            <person name="Schroeder S.G."/>
            <person name="Chin S.C."/>
            <person name="Nonneman D.J."/>
            <person name="Becker S.A."/>
            <person name="Rosen B.D."/>
            <person name="Bickhart D.M."/>
            <person name="Putnam N.H."/>
            <person name="Green R.E."/>
            <person name="Tuggle C.K."/>
            <person name="Liu H."/>
            <person name="Rohrer G.A."/>
            <person name="Warr A."/>
            <person name="Hall R."/>
            <person name="Kim K."/>
            <person name="Hume D.A."/>
            <person name="Talbot R."/>
            <person name="Chow W."/>
            <person name="Howe K."/>
            <person name="Schwartz A.S."/>
            <person name="Watson M."/>
            <person name="Archibald A.L."/>
            <person name="Phillippy A.M."/>
            <person name="Smith T.P.L."/>
        </authorList>
    </citation>
    <scope>NUCLEOTIDE SEQUENCE [LARGE SCALE GENOMIC DNA]</scope>
</reference>
<feature type="compositionally biased region" description="Polar residues" evidence="14">
    <location>
        <begin position="306"/>
        <end position="331"/>
    </location>
</feature>
<feature type="compositionally biased region" description="Low complexity" evidence="14">
    <location>
        <begin position="265"/>
        <end position="275"/>
    </location>
</feature>
<protein>
    <recommendedName>
        <fullName evidence="16">Sushi domain-containing protein</fullName>
    </recommendedName>
</protein>
<evidence type="ECO:0000313" key="18">
    <source>
        <dbReference type="Proteomes" id="UP000314985"/>
    </source>
</evidence>
<feature type="domain" description="Sushi" evidence="16">
    <location>
        <begin position="99"/>
        <end position="163"/>
    </location>
</feature>
<dbReference type="Proteomes" id="UP000314985">
    <property type="component" value="Chromosome 9"/>
</dbReference>
<evidence type="ECO:0000256" key="15">
    <source>
        <dbReference type="SAM" id="SignalP"/>
    </source>
</evidence>
<comment type="function">
    <text evidence="12">This protein recognizes C4b and C3b fragments that condense with cell-surface hydroxyl or amino groups when nascent C4b and C3b are locally generated during C4 and c3 activation. Interaction of daf with cell-associated C4b and C3b polypeptides interferes with their ability to catalyze the conversion of C2 and factor B to enzymatically active C2a and Bb and thereby prevents the formation of C4b2a and C3bBb, the amplification convertases of the complement cascade. Inhibits complement activation by destabilizing and preventing the formation of C3 and C5 convertases, which prevents complement damage.</text>
</comment>
<feature type="compositionally biased region" description="Polar residues" evidence="14">
    <location>
        <begin position="457"/>
        <end position="474"/>
    </location>
</feature>
<feature type="chain" id="PRO_5021422102" description="Sushi domain-containing protein" evidence="15">
    <location>
        <begin position="39"/>
        <end position="499"/>
    </location>
</feature>
<dbReference type="GO" id="GO:0006958">
    <property type="term" value="P:complement activation, classical pathway"/>
    <property type="evidence" value="ECO:0007669"/>
    <property type="project" value="UniProtKB-KW"/>
</dbReference>
<keyword evidence="11" id="KW-0325">Glycoprotein</keyword>
<name>A0A4X1ULY6_PIG</name>
<comment type="similarity">
    <text evidence="2">Belongs to the receptors of complement activation (RCA) family.</text>
</comment>
<keyword evidence="6" id="KW-0677">Repeat</keyword>
<evidence type="ECO:0000256" key="9">
    <source>
        <dbReference type="ARBA" id="ARBA00023136"/>
    </source>
</evidence>
<evidence type="ECO:0000256" key="10">
    <source>
        <dbReference type="ARBA" id="ARBA00023157"/>
    </source>
</evidence>
<evidence type="ECO:0000256" key="7">
    <source>
        <dbReference type="ARBA" id="ARBA00022859"/>
    </source>
</evidence>
<dbReference type="GO" id="GO:0045087">
    <property type="term" value="P:innate immune response"/>
    <property type="evidence" value="ECO:0007669"/>
    <property type="project" value="UniProtKB-KW"/>
</dbReference>
<keyword evidence="7" id="KW-0391">Immunity</keyword>
<evidence type="ECO:0000256" key="4">
    <source>
        <dbReference type="ARBA" id="ARBA00022659"/>
    </source>
</evidence>
<evidence type="ECO:0000256" key="14">
    <source>
        <dbReference type="SAM" id="MobiDB-lite"/>
    </source>
</evidence>
<evidence type="ECO:0000256" key="11">
    <source>
        <dbReference type="ARBA" id="ARBA00023180"/>
    </source>
</evidence>
<keyword evidence="8" id="KW-0180">Complement pathway</keyword>
<evidence type="ECO:0000256" key="1">
    <source>
        <dbReference type="ARBA" id="ARBA00004370"/>
    </source>
</evidence>
<keyword evidence="9" id="KW-0472">Membrane</keyword>
<evidence type="ECO:0000256" key="12">
    <source>
        <dbReference type="ARBA" id="ARBA00045541"/>
    </source>
</evidence>
<dbReference type="InterPro" id="IPR035976">
    <property type="entry name" value="Sushi/SCR/CCP_sf"/>
</dbReference>
<evidence type="ECO:0000256" key="8">
    <source>
        <dbReference type="ARBA" id="ARBA00022875"/>
    </source>
</evidence>
<sequence>MSPLPRSAPAVRRLMGGQTPPPPPLLLLLLLCIPAAQGDCSLPPDVPNAQPVLRGLASFPEQTTITYKCNKGFVKVPGMADSVLCLNDKWSEVAEFCNRNCDVPTRLHFASLKKSYSKQNYFPEGFTVEYECRKGYKRDLTLSEKLTCLQNFTWSKPDEFCKKKQCPTPGELKNGHVNITTDLLFGASIFFSCNAGYRLVGATSSYCFAIANDVEWSDPLPECQEISPTVKAIPAVEKPITVNFPGTKALSSPQKPSTANTLATELLPTPQEPTTVNVPDSKAISSPQKPSTVNTPATDLLPTPQEPTTVNVPDSKAISSSQKPSTVNTPATDLLPTPQEPTTVNVPDSKAISSPQKPSTVNTPATDLLPTPQEPTTVNVPAPEVPSTSQKPSTANDSAPQATSTTQRFTTAKASLTQTLRETGKSTPVHTSKTKGLQQRLTSAHVTATKYPAIPRATTSFHSSTSKNRGNPSSGMRIMSSGRACVTLTVLLMVLVTIG</sequence>
<dbReference type="PROSITE" id="PS50923">
    <property type="entry name" value="SUSHI"/>
    <property type="match status" value="3"/>
</dbReference>
<dbReference type="GO" id="GO:0030449">
    <property type="term" value="P:regulation of complement activation"/>
    <property type="evidence" value="ECO:0007669"/>
    <property type="project" value="UniProtKB-ARBA"/>
</dbReference>
<dbReference type="FunFam" id="2.10.70.10:FF:000078">
    <property type="entry name" value="Complement decay-accelerating factor"/>
    <property type="match status" value="1"/>
</dbReference>
<evidence type="ECO:0000256" key="6">
    <source>
        <dbReference type="ARBA" id="ARBA00022737"/>
    </source>
</evidence>
<evidence type="ECO:0000259" key="16">
    <source>
        <dbReference type="PROSITE" id="PS50923"/>
    </source>
</evidence>
<evidence type="ECO:0000313" key="17">
    <source>
        <dbReference type="Ensembl" id="ENSSSCP00070030273.1"/>
    </source>
</evidence>
<evidence type="ECO:0000256" key="3">
    <source>
        <dbReference type="ARBA" id="ARBA00022588"/>
    </source>
</evidence>
<proteinExistence type="inferred from homology"/>
<dbReference type="FunFam" id="2.10.70.10:FF:000055">
    <property type="entry name" value="Complement decay-accelerating factor, GPI-anchored"/>
    <property type="match status" value="1"/>
</dbReference>